<sequence>MKTIKFYIEDRIAFLGLNRPEKKNAINKTMIEEIIGTLAENKANRNFRVLVIYGESDHFCSGAT</sequence>
<evidence type="ECO:0000313" key="3">
    <source>
        <dbReference type="Proteomes" id="UP000019402"/>
    </source>
</evidence>
<name>W7YL85_9BACT</name>
<reference evidence="2 3" key="1">
    <citation type="journal article" date="2014" name="Genome Announc.">
        <title>Draft Genome Sequence of Cytophaga fermentans JCM 21142T, a Facultative Anaerobe Isolated from Marine Mud.</title>
        <authorList>
            <person name="Starns D."/>
            <person name="Oshima K."/>
            <person name="Suda W."/>
            <person name="Iino T."/>
            <person name="Yuki M."/>
            <person name="Inoue J."/>
            <person name="Kitamura K."/>
            <person name="Iida T."/>
            <person name="Darby A."/>
            <person name="Hattori M."/>
            <person name="Ohkuma M."/>
        </authorList>
    </citation>
    <scope>NUCLEOTIDE SEQUENCE [LARGE SCALE GENOMIC DNA]</scope>
    <source>
        <strain evidence="2 3">JCM 21142</strain>
    </source>
</reference>
<evidence type="ECO:0000256" key="1">
    <source>
        <dbReference type="ARBA" id="ARBA00005254"/>
    </source>
</evidence>
<dbReference type="Gene3D" id="3.90.226.10">
    <property type="entry name" value="2-enoyl-CoA Hydratase, Chain A, domain 1"/>
    <property type="match status" value="1"/>
</dbReference>
<dbReference type="GO" id="GO:0003824">
    <property type="term" value="F:catalytic activity"/>
    <property type="evidence" value="ECO:0007669"/>
    <property type="project" value="UniProtKB-ARBA"/>
</dbReference>
<dbReference type="AlphaFoldDB" id="W7YL85"/>
<gene>
    <name evidence="2" type="ORF">JCM21142_41747</name>
</gene>
<organism evidence="2 3">
    <name type="scientific">Saccharicrinis fermentans DSM 9555 = JCM 21142</name>
    <dbReference type="NCBI Taxonomy" id="869213"/>
    <lineage>
        <taxon>Bacteria</taxon>
        <taxon>Pseudomonadati</taxon>
        <taxon>Bacteroidota</taxon>
        <taxon>Bacteroidia</taxon>
        <taxon>Marinilabiliales</taxon>
        <taxon>Marinilabiliaceae</taxon>
        <taxon>Saccharicrinis</taxon>
    </lineage>
</organism>
<dbReference type="PANTHER" id="PTHR43802:SF1">
    <property type="entry name" value="IP11341P-RELATED"/>
    <property type="match status" value="1"/>
</dbReference>
<keyword evidence="3" id="KW-1185">Reference proteome</keyword>
<dbReference type="Proteomes" id="UP000019402">
    <property type="component" value="Unassembled WGS sequence"/>
</dbReference>
<comment type="caution">
    <text evidence="2">The sequence shown here is derived from an EMBL/GenBank/DDBJ whole genome shotgun (WGS) entry which is preliminary data.</text>
</comment>
<dbReference type="Pfam" id="PF00378">
    <property type="entry name" value="ECH_1"/>
    <property type="match status" value="1"/>
</dbReference>
<dbReference type="RefSeq" id="WP_052522176.1">
    <property type="nucleotide sequence ID" value="NZ_BAMD01000017.1"/>
</dbReference>
<protein>
    <submittedName>
        <fullName evidence="2">Enoyl-CoA hydratase</fullName>
    </submittedName>
</protein>
<dbReference type="CDD" id="cd06558">
    <property type="entry name" value="crotonase-like"/>
    <property type="match status" value="1"/>
</dbReference>
<dbReference type="PANTHER" id="PTHR43802">
    <property type="entry name" value="ENOYL-COA HYDRATASE"/>
    <property type="match status" value="1"/>
</dbReference>
<dbReference type="EMBL" id="BAMD01000017">
    <property type="protein sequence ID" value="GAF03089.1"/>
    <property type="molecule type" value="Genomic_DNA"/>
</dbReference>
<dbReference type="InterPro" id="IPR001753">
    <property type="entry name" value="Enoyl-CoA_hydra/iso"/>
</dbReference>
<dbReference type="InterPro" id="IPR029045">
    <property type="entry name" value="ClpP/crotonase-like_dom_sf"/>
</dbReference>
<comment type="similarity">
    <text evidence="1">Belongs to the enoyl-CoA hydratase/isomerase family.</text>
</comment>
<dbReference type="OrthoDB" id="9775794at2"/>
<dbReference type="SUPFAM" id="SSF52096">
    <property type="entry name" value="ClpP/crotonase"/>
    <property type="match status" value="1"/>
</dbReference>
<proteinExistence type="inferred from homology"/>
<accession>W7YL85</accession>
<evidence type="ECO:0000313" key="2">
    <source>
        <dbReference type="EMBL" id="GAF03089.1"/>
    </source>
</evidence>